<sequence length="31" mass="3655">MGNQFDILTFPKRMSEKSYYINMLLFIGAIL</sequence>
<accession>A0A1H6FAZ6</accession>
<dbReference type="EMBL" id="FMSV02000470">
    <property type="protein sequence ID" value="SEH06306.1"/>
    <property type="molecule type" value="Genomic_DNA"/>
</dbReference>
<dbReference type="Proteomes" id="UP000236724">
    <property type="component" value="Unassembled WGS sequence"/>
</dbReference>
<reference evidence="1 2" key="1">
    <citation type="submission" date="2016-10" db="EMBL/GenBank/DDBJ databases">
        <authorList>
            <person name="de Groot N.N."/>
        </authorList>
    </citation>
    <scope>NUCLEOTIDE SEQUENCE [LARGE SCALE GENOMIC DNA]</scope>
    <source>
        <strain evidence="1">MBHS1</strain>
    </source>
</reference>
<proteinExistence type="predicted"/>
<protein>
    <submittedName>
        <fullName evidence="1">Uncharacterized protein</fullName>
    </submittedName>
</protein>
<organism evidence="1 2">
    <name type="scientific">Candidatus Venteria ishoeyi</name>
    <dbReference type="NCBI Taxonomy" id="1899563"/>
    <lineage>
        <taxon>Bacteria</taxon>
        <taxon>Pseudomonadati</taxon>
        <taxon>Pseudomonadota</taxon>
        <taxon>Gammaproteobacteria</taxon>
        <taxon>Thiotrichales</taxon>
        <taxon>Thiotrichaceae</taxon>
        <taxon>Venteria</taxon>
    </lineage>
</organism>
<name>A0A1H6FAZ6_9GAMM</name>
<evidence type="ECO:0000313" key="1">
    <source>
        <dbReference type="EMBL" id="SEH06306.1"/>
    </source>
</evidence>
<dbReference type="AlphaFoldDB" id="A0A1H6FAZ6"/>
<evidence type="ECO:0000313" key="2">
    <source>
        <dbReference type="Proteomes" id="UP000236724"/>
    </source>
</evidence>
<gene>
    <name evidence="1" type="ORF">MBHS_02163</name>
</gene>
<keyword evidence="2" id="KW-1185">Reference proteome</keyword>